<dbReference type="EMBL" id="JNFP01000009">
    <property type="protein sequence ID" value="KIA65081.1"/>
    <property type="molecule type" value="Genomic_DNA"/>
</dbReference>
<protein>
    <recommendedName>
        <fullName evidence="1">DUF2510 domain-containing protein</fullName>
    </recommendedName>
</protein>
<keyword evidence="3" id="KW-1185">Reference proteome</keyword>
<dbReference type="Pfam" id="PF10708">
    <property type="entry name" value="DUF2510"/>
    <property type="match status" value="1"/>
</dbReference>
<feature type="domain" description="DUF2510" evidence="1">
    <location>
        <begin position="60"/>
        <end position="91"/>
    </location>
</feature>
<evidence type="ECO:0000313" key="3">
    <source>
        <dbReference type="Proteomes" id="UP000031364"/>
    </source>
</evidence>
<dbReference type="InterPro" id="IPR018929">
    <property type="entry name" value="DUF2510"/>
</dbReference>
<name>A0ABR4ZID3_9NOCA</name>
<sequence length="95" mass="10143">MQVLAGICGVVALLLLVQGLIAGALALVVTAAFFIFCARIAGDQHTAEQTSPAPVWNVPPGWYHPPSGGRLLYWWDGQAWTEHTKPAPDPGQARP</sequence>
<gene>
    <name evidence="2" type="ORF">FG87_09295</name>
</gene>
<comment type="caution">
    <text evidence="2">The sequence shown here is derived from an EMBL/GenBank/DDBJ whole genome shotgun (WGS) entry which is preliminary data.</text>
</comment>
<organism evidence="2 3">
    <name type="scientific">Nocardia vulneris</name>
    <dbReference type="NCBI Taxonomy" id="1141657"/>
    <lineage>
        <taxon>Bacteria</taxon>
        <taxon>Bacillati</taxon>
        <taxon>Actinomycetota</taxon>
        <taxon>Actinomycetes</taxon>
        <taxon>Mycobacteriales</taxon>
        <taxon>Nocardiaceae</taxon>
        <taxon>Nocardia</taxon>
    </lineage>
</organism>
<evidence type="ECO:0000313" key="2">
    <source>
        <dbReference type="EMBL" id="KIA65081.1"/>
    </source>
</evidence>
<evidence type="ECO:0000259" key="1">
    <source>
        <dbReference type="Pfam" id="PF10708"/>
    </source>
</evidence>
<proteinExistence type="predicted"/>
<dbReference type="Proteomes" id="UP000031364">
    <property type="component" value="Unassembled WGS sequence"/>
</dbReference>
<reference evidence="2 3" key="1">
    <citation type="journal article" date="2014" name="Int. J. Syst. Evol. Microbiol.">
        <title>Nocardia vulneris sp. nov., isolated from wounds of human patients in North America.</title>
        <authorList>
            <person name="Lasker B.A."/>
            <person name="Bell M."/>
            <person name="Klenk H.P."/>
            <person name="Sproer C."/>
            <person name="Schumann C."/>
            <person name="Schumann P."/>
            <person name="Brown J.M."/>
        </authorList>
    </citation>
    <scope>NUCLEOTIDE SEQUENCE [LARGE SCALE GENOMIC DNA]</scope>
    <source>
        <strain evidence="2 3">W9851</strain>
    </source>
</reference>
<accession>A0ABR4ZID3</accession>